<evidence type="ECO:0000313" key="3">
    <source>
        <dbReference type="EMBL" id="KAI6650302.1"/>
    </source>
</evidence>
<dbReference type="PANTHER" id="PTHR24104:SF25">
    <property type="entry name" value="PROTEIN LIN-41"/>
    <property type="match status" value="1"/>
</dbReference>
<dbReference type="PANTHER" id="PTHR24104">
    <property type="entry name" value="E3 UBIQUITIN-PROTEIN LIGASE NHLRC1-RELATED"/>
    <property type="match status" value="1"/>
</dbReference>
<gene>
    <name evidence="3" type="ORF">LOD99_5980</name>
</gene>
<keyword evidence="1" id="KW-0677">Repeat</keyword>
<dbReference type="GO" id="GO:0000209">
    <property type="term" value="P:protein polyubiquitination"/>
    <property type="evidence" value="ECO:0007669"/>
    <property type="project" value="TreeGrafter"/>
</dbReference>
<dbReference type="Proteomes" id="UP001165289">
    <property type="component" value="Unassembled WGS sequence"/>
</dbReference>
<name>A0AAV7JNK2_9METZ</name>
<dbReference type="AlphaFoldDB" id="A0AAV7JNK2"/>
<reference evidence="3 4" key="1">
    <citation type="journal article" date="2023" name="BMC Biol.">
        <title>The compact genome of the sponge Oopsacas minuta (Hexactinellida) is lacking key metazoan core genes.</title>
        <authorList>
            <person name="Santini S."/>
            <person name="Schenkelaars Q."/>
            <person name="Jourda C."/>
            <person name="Duchesne M."/>
            <person name="Belahbib H."/>
            <person name="Rocher C."/>
            <person name="Selva M."/>
            <person name="Riesgo A."/>
            <person name="Vervoort M."/>
            <person name="Leys S.P."/>
            <person name="Kodjabachian L."/>
            <person name="Le Bivic A."/>
            <person name="Borchiellini C."/>
            <person name="Claverie J.M."/>
            <person name="Renard E."/>
        </authorList>
    </citation>
    <scope>NUCLEOTIDE SEQUENCE [LARGE SCALE GENOMIC DNA]</scope>
    <source>
        <strain evidence="3">SPO-2</strain>
    </source>
</reference>
<dbReference type="Gene3D" id="2.120.10.30">
    <property type="entry name" value="TolB, C-terminal domain"/>
    <property type="match status" value="2"/>
</dbReference>
<protein>
    <submittedName>
        <fullName evidence="3">Uncharacterized protein</fullName>
    </submittedName>
</protein>
<dbReference type="GO" id="GO:0008270">
    <property type="term" value="F:zinc ion binding"/>
    <property type="evidence" value="ECO:0007669"/>
    <property type="project" value="UniProtKB-KW"/>
</dbReference>
<dbReference type="PROSITE" id="PS51125">
    <property type="entry name" value="NHL"/>
    <property type="match status" value="1"/>
</dbReference>
<keyword evidence="4" id="KW-1185">Reference proteome</keyword>
<dbReference type="CDD" id="cd05819">
    <property type="entry name" value="NHL"/>
    <property type="match status" value="1"/>
</dbReference>
<feature type="repeat" description="NHL" evidence="2">
    <location>
        <begin position="223"/>
        <end position="269"/>
    </location>
</feature>
<dbReference type="GO" id="GO:0043161">
    <property type="term" value="P:proteasome-mediated ubiquitin-dependent protein catabolic process"/>
    <property type="evidence" value="ECO:0007669"/>
    <property type="project" value="TreeGrafter"/>
</dbReference>
<evidence type="ECO:0000256" key="2">
    <source>
        <dbReference type="PROSITE-ProRule" id="PRU00504"/>
    </source>
</evidence>
<dbReference type="InterPro" id="IPR011042">
    <property type="entry name" value="6-blade_b-propeller_TolB-like"/>
</dbReference>
<dbReference type="GO" id="GO:0061630">
    <property type="term" value="F:ubiquitin protein ligase activity"/>
    <property type="evidence" value="ECO:0007669"/>
    <property type="project" value="TreeGrafter"/>
</dbReference>
<dbReference type="EMBL" id="JAKMXF010000312">
    <property type="protein sequence ID" value="KAI6650302.1"/>
    <property type="molecule type" value="Genomic_DNA"/>
</dbReference>
<accession>A0AAV7JNK2</accession>
<sequence>MEQNLDAKLQLIEETFAICRQDIDTKCDELHNAIEVLRQNLIMKLKLELKHARVKLVKRRKRADTINEIERVSSPRDSFRMEVESLLLRGKSDILVDKPCILQIKWNKIEWPKFNTLATITTEHAPYYRLKNRPINSFAPFSSTFLNVVPEKIAIDSETKYLAITDSEQAGVHIFTPDGQQTHIINHTSMKGPYGVFIARGKVYVTDIKTDFVYIFEFSGRLLKRFGGKGSTPHKLDNPTAICVQWEGGFEHIYVCDTNNDGVSIFNSNGACFRRLAYKLLNKPVDIKIDKSNIYVLHYAEKCVCVFDKKGTMIDKVCTNYGPSPVGDLVTPKCFDLDEEGNFYILDQASDSVKVFDRKGNWVHSLDNAGEFMECVSVTVAAGDLYILSRQGVNAVHKY</sequence>
<evidence type="ECO:0000256" key="1">
    <source>
        <dbReference type="ARBA" id="ARBA00022737"/>
    </source>
</evidence>
<proteinExistence type="predicted"/>
<dbReference type="SUPFAM" id="SSF101898">
    <property type="entry name" value="NHL repeat"/>
    <property type="match status" value="1"/>
</dbReference>
<dbReference type="InterPro" id="IPR001258">
    <property type="entry name" value="NHL_repeat"/>
</dbReference>
<evidence type="ECO:0000313" key="4">
    <source>
        <dbReference type="Proteomes" id="UP001165289"/>
    </source>
</evidence>
<organism evidence="3 4">
    <name type="scientific">Oopsacas minuta</name>
    <dbReference type="NCBI Taxonomy" id="111878"/>
    <lineage>
        <taxon>Eukaryota</taxon>
        <taxon>Metazoa</taxon>
        <taxon>Porifera</taxon>
        <taxon>Hexactinellida</taxon>
        <taxon>Hexasterophora</taxon>
        <taxon>Lyssacinosida</taxon>
        <taxon>Leucopsacidae</taxon>
        <taxon>Oopsacas</taxon>
    </lineage>
</organism>
<comment type="caution">
    <text evidence="3">The sequence shown here is derived from an EMBL/GenBank/DDBJ whole genome shotgun (WGS) entry which is preliminary data.</text>
</comment>
<dbReference type="InterPro" id="IPR050952">
    <property type="entry name" value="TRIM-NHL_E3_ligases"/>
</dbReference>